<keyword evidence="2" id="KW-1185">Reference proteome</keyword>
<sequence length="179" mass="20325">MKTVILVNGIPASGKSSVARTLSDYFKFPLLSIDEIKEPFMVQFSEVIDRPLNRKLGYAAYESMFSIVKSAPQDTIFVMDAWFGFRDKTILADYLKMSGCQTIIEIWNKASAELVAERYKQRCACRVKGHPGEEYIPELTQLAHKAQPMAFGEVYTVDQDQGGNNQELIAWVSHRLHQN</sequence>
<dbReference type="EMBL" id="JAGGMQ010000001">
    <property type="protein sequence ID" value="MBP2169920.1"/>
    <property type="molecule type" value="Genomic_DNA"/>
</dbReference>
<organism evidence="1 2">
    <name type="scientific">Winslowiella toletana</name>
    <dbReference type="NCBI Taxonomy" id="92490"/>
    <lineage>
        <taxon>Bacteria</taxon>
        <taxon>Pseudomonadati</taxon>
        <taxon>Pseudomonadota</taxon>
        <taxon>Gammaproteobacteria</taxon>
        <taxon>Enterobacterales</taxon>
        <taxon>Erwiniaceae</taxon>
        <taxon>Winslowiella</taxon>
    </lineage>
</organism>
<name>A0ABS4PB98_9GAMM</name>
<reference evidence="1 2" key="1">
    <citation type="submission" date="2021-03" db="EMBL/GenBank/DDBJ databases">
        <authorList>
            <person name="D'Agostino P."/>
            <person name="Huntemann M."/>
            <person name="Clum A."/>
            <person name="Spunde A."/>
            <person name="Palaniappan K."/>
            <person name="Ritter S."/>
            <person name="Mikhailova N."/>
            <person name="Chen I.-M."/>
            <person name="Stamatis D."/>
            <person name="Reddy T."/>
            <person name="O'Malley R."/>
            <person name="Daum C."/>
            <person name="Shapiro N."/>
            <person name="Ivanova N."/>
            <person name="Kyrpides N."/>
            <person name="Woyke T."/>
        </authorList>
    </citation>
    <scope>NUCLEOTIDE SEQUENCE [LARGE SCALE GENOMIC DNA]</scope>
    <source>
        <strain evidence="1 2">WS4403</strain>
    </source>
</reference>
<dbReference type="Gene3D" id="3.40.50.300">
    <property type="entry name" value="P-loop containing nucleotide triphosphate hydrolases"/>
    <property type="match status" value="1"/>
</dbReference>
<evidence type="ECO:0000313" key="2">
    <source>
        <dbReference type="Proteomes" id="UP001195624"/>
    </source>
</evidence>
<keyword evidence="1" id="KW-0808">Transferase</keyword>
<evidence type="ECO:0000313" key="1">
    <source>
        <dbReference type="EMBL" id="MBP2169920.1"/>
    </source>
</evidence>
<dbReference type="GO" id="GO:0016301">
    <property type="term" value="F:kinase activity"/>
    <property type="evidence" value="ECO:0007669"/>
    <property type="project" value="UniProtKB-KW"/>
</dbReference>
<dbReference type="InterPro" id="IPR027417">
    <property type="entry name" value="P-loop_NTPase"/>
</dbReference>
<dbReference type="Proteomes" id="UP001195624">
    <property type="component" value="Unassembled WGS sequence"/>
</dbReference>
<gene>
    <name evidence="1" type="ORF">J2125_003112</name>
</gene>
<proteinExistence type="predicted"/>
<keyword evidence="1" id="KW-0418">Kinase</keyword>
<reference evidence="2" key="2">
    <citation type="submission" date="2023-07" db="EMBL/GenBank/DDBJ databases">
        <title>Genome mining of underrepresented organisms for secondary metabolites.</title>
        <authorList>
            <person name="D'Agostino P.M."/>
        </authorList>
    </citation>
    <scope>NUCLEOTIDE SEQUENCE [LARGE SCALE GENOMIC DNA]</scope>
    <source>
        <strain evidence="2">WS4403</strain>
    </source>
</reference>
<comment type="caution">
    <text evidence="1">The sequence shown here is derived from an EMBL/GenBank/DDBJ whole genome shotgun (WGS) entry which is preliminary data.</text>
</comment>
<accession>A0ABS4PB98</accession>
<dbReference type="SUPFAM" id="SSF52540">
    <property type="entry name" value="P-loop containing nucleoside triphosphate hydrolases"/>
    <property type="match status" value="1"/>
</dbReference>
<dbReference type="RefSeq" id="WP_017800613.1">
    <property type="nucleotide sequence ID" value="NZ_JAGGMQ010000001.1"/>
</dbReference>
<protein>
    <submittedName>
        <fullName evidence="1">Adenylate kinase family enzyme</fullName>
    </submittedName>
</protein>